<organism evidence="1 2">
    <name type="scientific">Pseudomonas syringae pv. cilantro</name>
    <dbReference type="NCBI Taxonomy" id="81035"/>
    <lineage>
        <taxon>Bacteria</taxon>
        <taxon>Pseudomonadati</taxon>
        <taxon>Pseudomonadota</taxon>
        <taxon>Gammaproteobacteria</taxon>
        <taxon>Pseudomonadales</taxon>
        <taxon>Pseudomonadaceae</taxon>
        <taxon>Pseudomonas</taxon>
        <taxon>Pseudomonas syringae</taxon>
    </lineage>
</organism>
<comment type="caution">
    <text evidence="1">The sequence shown here is derived from an EMBL/GenBank/DDBJ whole genome shotgun (WGS) entry which is preliminary data.</text>
</comment>
<name>A0A0N1JNJ9_PSESX</name>
<evidence type="ECO:0000313" key="2">
    <source>
        <dbReference type="Proteomes" id="UP000037891"/>
    </source>
</evidence>
<reference evidence="1 2" key="2">
    <citation type="submission" date="2015-10" db="EMBL/GenBank/DDBJ databases">
        <title>Comparative genomics and high-throughput reverse genetic screens identify a new phytobacterial MAMP and an Arabidopsis receptor required for immune elicitation.</title>
        <authorList>
            <person name="Mott G.A."/>
            <person name="Thakur S."/>
            <person name="Wang P.W."/>
            <person name="Desveaux D."/>
            <person name="Guttman D.S."/>
        </authorList>
    </citation>
    <scope>NUCLEOTIDE SEQUENCE [LARGE SCALE GENOMIC DNA]</scope>
    <source>
        <strain evidence="1 2">0788_9</strain>
    </source>
</reference>
<dbReference type="Proteomes" id="UP000037891">
    <property type="component" value="Unassembled WGS sequence"/>
</dbReference>
<gene>
    <name evidence="1" type="ORF">ABJ99_0073</name>
</gene>
<dbReference type="AlphaFoldDB" id="A0A0N1JNJ9"/>
<dbReference type="EMBL" id="LGLN01000066">
    <property type="protein sequence ID" value="KPC28004.1"/>
    <property type="molecule type" value="Genomic_DNA"/>
</dbReference>
<proteinExistence type="predicted"/>
<accession>A0A0N1JNJ9</accession>
<sequence>MLAGLLAEEWWQSAPSFQLGLFFGAKCDVQSAHGKLSKAGMTFEV</sequence>
<dbReference type="PATRIC" id="fig|81035.3.peg.83"/>
<protein>
    <submittedName>
        <fullName evidence="1">Uncharacterized protein</fullName>
    </submittedName>
</protein>
<reference evidence="1 2" key="1">
    <citation type="submission" date="2015-07" db="EMBL/GenBank/DDBJ databases">
        <authorList>
            <person name="Noorani M."/>
        </authorList>
    </citation>
    <scope>NUCLEOTIDE SEQUENCE [LARGE SCALE GENOMIC DNA]</scope>
    <source>
        <strain evidence="1 2">0788_9</strain>
    </source>
</reference>
<evidence type="ECO:0000313" key="1">
    <source>
        <dbReference type="EMBL" id="KPC28004.1"/>
    </source>
</evidence>